<dbReference type="PANTHER" id="PTHR47412">
    <property type="entry name" value="FI01434P-RELATED"/>
    <property type="match status" value="1"/>
</dbReference>
<keyword evidence="1" id="KW-0472">Membrane</keyword>
<dbReference type="AlphaFoldDB" id="A0A6P8WI20"/>
<sequence length="392" mass="45787">MSPFLGKIALVLCAVSFIGSLLLILYNIHSLKEDWEWQNDDAESHGIVRQHGDYWVWHDYIRRHDNVKDNESITLTTHGTFMDLGMMPTLLERWQAPISLSIFASGSDFVMTIRSLRHLIGCQKQGNLIHHFVSIHLVFHSQHIPKNMARFKISPYVCAKHAPFEKMRHDLTYWHKTGLIYPVNLMRNVARYNSETFYIMALDLQLLPPPNFVKSFLSFVRSTTEVQEPFRSVYCLPTFPHKPHAPIAQSKVQLKEILQEYNISSPIYNNIEMQNQWLASKNSLNVFTIFHSSTKMNMCVGYVSINELEPLYDERCDMESIYDGGFILKGKVLMDLKYTFLILNEAFLIRHAFDSWRSIKLAKFTRKSTLKMSLNWHKFYNNFVNLEPQGNL</sequence>
<proteinExistence type="predicted"/>
<evidence type="ECO:0000313" key="3">
    <source>
        <dbReference type="RefSeq" id="XP_034098923.2"/>
    </source>
</evidence>
<dbReference type="PANTHER" id="PTHR47412:SF1">
    <property type="entry name" value="FI01434P-RELATED"/>
    <property type="match status" value="1"/>
</dbReference>
<protein>
    <submittedName>
        <fullName evidence="3">Beta-1,4-glucuronyltransferase 1-like</fullName>
    </submittedName>
</protein>
<keyword evidence="2" id="KW-1185">Reference proteome</keyword>
<evidence type="ECO:0000256" key="1">
    <source>
        <dbReference type="SAM" id="Phobius"/>
    </source>
</evidence>
<organism evidence="2 3">
    <name type="scientific">Drosophila albomicans</name>
    <name type="common">Fruit fly</name>
    <dbReference type="NCBI Taxonomy" id="7291"/>
    <lineage>
        <taxon>Eukaryota</taxon>
        <taxon>Metazoa</taxon>
        <taxon>Ecdysozoa</taxon>
        <taxon>Arthropoda</taxon>
        <taxon>Hexapoda</taxon>
        <taxon>Insecta</taxon>
        <taxon>Pterygota</taxon>
        <taxon>Neoptera</taxon>
        <taxon>Endopterygota</taxon>
        <taxon>Diptera</taxon>
        <taxon>Brachycera</taxon>
        <taxon>Muscomorpha</taxon>
        <taxon>Ephydroidea</taxon>
        <taxon>Drosophilidae</taxon>
        <taxon>Drosophila</taxon>
    </lineage>
</organism>
<feature type="transmembrane region" description="Helical" evidence="1">
    <location>
        <begin position="6"/>
        <end position="28"/>
    </location>
</feature>
<dbReference type="Pfam" id="PF13896">
    <property type="entry name" value="Glyco_transf_49"/>
    <property type="match status" value="1"/>
</dbReference>
<keyword evidence="1" id="KW-0812">Transmembrane</keyword>
<accession>A0A6P8WI20</accession>
<evidence type="ECO:0000313" key="2">
    <source>
        <dbReference type="Proteomes" id="UP000515160"/>
    </source>
</evidence>
<dbReference type="GeneID" id="117564326"/>
<reference evidence="3" key="1">
    <citation type="submission" date="2025-08" db="UniProtKB">
        <authorList>
            <consortium name="RefSeq"/>
        </authorList>
    </citation>
    <scope>IDENTIFICATION</scope>
    <source>
        <strain evidence="3">15112-1751.03</strain>
        <tissue evidence="3">Whole Adult</tissue>
    </source>
</reference>
<gene>
    <name evidence="3" type="primary">LOC117564326</name>
</gene>
<dbReference type="Proteomes" id="UP000515160">
    <property type="component" value="Chromosome 2L"/>
</dbReference>
<name>A0A6P8WI20_DROAB</name>
<dbReference type="RefSeq" id="XP_034098923.2">
    <property type="nucleotide sequence ID" value="XM_034243032.2"/>
</dbReference>
<keyword evidence="1" id="KW-1133">Transmembrane helix</keyword>
<dbReference type="OrthoDB" id="9974378at2759"/>